<feature type="chain" id="PRO_5026824270" description="Immunoglobulin-like beta-sandwich domain-containing protein" evidence="1">
    <location>
        <begin position="26"/>
        <end position="237"/>
    </location>
</feature>
<feature type="domain" description="Immunoglobulin-like beta-sandwich" evidence="2">
    <location>
        <begin position="26"/>
        <end position="95"/>
    </location>
</feature>
<dbReference type="CDD" id="cd00096">
    <property type="entry name" value="Ig"/>
    <property type="match status" value="1"/>
</dbReference>
<protein>
    <recommendedName>
        <fullName evidence="2">Immunoglobulin-like beta-sandwich domain-containing protein</fullName>
    </recommendedName>
</protein>
<dbReference type="InterPro" id="IPR036179">
    <property type="entry name" value="Ig-like_dom_sf"/>
</dbReference>
<dbReference type="InterPro" id="IPR013151">
    <property type="entry name" value="Immunoglobulin_dom"/>
</dbReference>
<evidence type="ECO:0000259" key="2">
    <source>
        <dbReference type="Pfam" id="PF00047"/>
    </source>
</evidence>
<name>A0A6J8EYQ4_MYTCO</name>
<keyword evidence="1" id="KW-0732">Signal</keyword>
<proteinExistence type="predicted"/>
<dbReference type="AlphaFoldDB" id="A0A6J8EYQ4"/>
<dbReference type="Pfam" id="PF00047">
    <property type="entry name" value="ig"/>
    <property type="match status" value="1"/>
</dbReference>
<dbReference type="Gene3D" id="2.60.40.10">
    <property type="entry name" value="Immunoglobulins"/>
    <property type="match status" value="1"/>
</dbReference>
<accession>A0A6J8EYQ4</accession>
<evidence type="ECO:0000313" key="3">
    <source>
        <dbReference type="EMBL" id="CAC5424923.1"/>
    </source>
</evidence>
<reference evidence="3 4" key="1">
    <citation type="submission" date="2020-06" db="EMBL/GenBank/DDBJ databases">
        <authorList>
            <person name="Li R."/>
            <person name="Bekaert M."/>
        </authorList>
    </citation>
    <scope>NUCLEOTIDE SEQUENCE [LARGE SCALE GENOMIC DNA]</scope>
    <source>
        <strain evidence="4">wild</strain>
    </source>
</reference>
<dbReference type="SUPFAM" id="SSF48726">
    <property type="entry name" value="Immunoglobulin"/>
    <property type="match status" value="1"/>
</dbReference>
<keyword evidence="4" id="KW-1185">Reference proteome</keyword>
<gene>
    <name evidence="3" type="ORF">MCOR_56789</name>
</gene>
<feature type="signal peptide" evidence="1">
    <location>
        <begin position="1"/>
        <end position="25"/>
    </location>
</feature>
<sequence length="237" mass="27384">MNTVYMYTCMFCILFSLWNCKKLFSKKDTTVEIACPIIATKNDHVTWCFEQSTIISDGKDVNSKFKTKYRVTHTMILQIFNFTYADEGRYTCQGFIGQEIRQDTVYVTVCNIPNEINIISSVLEGNSSKGVPPQTNVLCTHDTVIKSRKKYYDNIGKYLLRATLKLHISPQCNLENDRGKDKKATIWNYTCLKLNEDSCVTSNEKFLGYQGKREHLQRKVKNGRKNKWTSTPVTVLH</sequence>
<dbReference type="InterPro" id="IPR013783">
    <property type="entry name" value="Ig-like_fold"/>
</dbReference>
<dbReference type="OrthoDB" id="6186781at2759"/>
<dbReference type="Proteomes" id="UP000507470">
    <property type="component" value="Unassembled WGS sequence"/>
</dbReference>
<organism evidence="3 4">
    <name type="scientific">Mytilus coruscus</name>
    <name type="common">Sea mussel</name>
    <dbReference type="NCBI Taxonomy" id="42192"/>
    <lineage>
        <taxon>Eukaryota</taxon>
        <taxon>Metazoa</taxon>
        <taxon>Spiralia</taxon>
        <taxon>Lophotrochozoa</taxon>
        <taxon>Mollusca</taxon>
        <taxon>Bivalvia</taxon>
        <taxon>Autobranchia</taxon>
        <taxon>Pteriomorphia</taxon>
        <taxon>Mytilida</taxon>
        <taxon>Mytiloidea</taxon>
        <taxon>Mytilidae</taxon>
        <taxon>Mytilinae</taxon>
        <taxon>Mytilus</taxon>
    </lineage>
</organism>
<evidence type="ECO:0000256" key="1">
    <source>
        <dbReference type="SAM" id="SignalP"/>
    </source>
</evidence>
<evidence type="ECO:0000313" key="4">
    <source>
        <dbReference type="Proteomes" id="UP000507470"/>
    </source>
</evidence>
<dbReference type="EMBL" id="CACVKT020010119">
    <property type="protein sequence ID" value="CAC5424923.1"/>
    <property type="molecule type" value="Genomic_DNA"/>
</dbReference>